<dbReference type="PROSITE" id="PS50943">
    <property type="entry name" value="HTH_CROC1"/>
    <property type="match status" value="1"/>
</dbReference>
<comment type="caution">
    <text evidence="2">The sequence shown here is derived from an EMBL/GenBank/DDBJ whole genome shotgun (WGS) entry which is preliminary data.</text>
</comment>
<feature type="domain" description="HTH cro/C1-type" evidence="1">
    <location>
        <begin position="38"/>
        <end position="75"/>
    </location>
</feature>
<reference evidence="2" key="1">
    <citation type="submission" date="2022-11" db="EMBL/GenBank/DDBJ databases">
        <authorList>
            <person name="Graham C."/>
            <person name="Newman J.D."/>
        </authorList>
    </citation>
    <scope>NUCLEOTIDE SEQUENCE</scope>
    <source>
        <strain evidence="2">DSM 19486</strain>
    </source>
</reference>
<evidence type="ECO:0000259" key="1">
    <source>
        <dbReference type="PROSITE" id="PS50943"/>
    </source>
</evidence>
<sequence length="138" mass="15718">MKKKRIMKTPKHDMAVAARFKEFRVKNISKNSIEAGLQIGIPQSRISRIESGEQPVTMPIIKVLTKKFGLNSDWLLHNLGKPTDAAKKASSLEKSMQLQDKVDSLITQVKILDVNQTKLWNIVEQQAKLIEDLRNKLK</sequence>
<dbReference type="Proteomes" id="UP001142592">
    <property type="component" value="Unassembled WGS sequence"/>
</dbReference>
<accession>A0A9X3IBH6</accession>
<dbReference type="InterPro" id="IPR010982">
    <property type="entry name" value="Lambda_DNA-bd_dom_sf"/>
</dbReference>
<name>A0A9X3IBH6_9SPHI</name>
<dbReference type="GO" id="GO:0003677">
    <property type="term" value="F:DNA binding"/>
    <property type="evidence" value="ECO:0007669"/>
    <property type="project" value="InterPro"/>
</dbReference>
<gene>
    <name evidence="2" type="ORF">OQZ29_17680</name>
</gene>
<dbReference type="Gene3D" id="1.10.260.40">
    <property type="entry name" value="lambda repressor-like DNA-binding domains"/>
    <property type="match status" value="1"/>
</dbReference>
<proteinExistence type="predicted"/>
<dbReference type="SMART" id="SM00530">
    <property type="entry name" value="HTH_XRE"/>
    <property type="match status" value="1"/>
</dbReference>
<dbReference type="RefSeq" id="WP_157258987.1">
    <property type="nucleotide sequence ID" value="NZ_JAPJUH010000005.1"/>
</dbReference>
<dbReference type="InterPro" id="IPR001387">
    <property type="entry name" value="Cro/C1-type_HTH"/>
</dbReference>
<dbReference type="CDD" id="cd00093">
    <property type="entry name" value="HTH_XRE"/>
    <property type="match status" value="1"/>
</dbReference>
<evidence type="ECO:0000313" key="3">
    <source>
        <dbReference type="Proteomes" id="UP001142592"/>
    </source>
</evidence>
<dbReference type="Pfam" id="PF01381">
    <property type="entry name" value="HTH_3"/>
    <property type="match status" value="1"/>
</dbReference>
<keyword evidence="3" id="KW-1185">Reference proteome</keyword>
<dbReference type="SUPFAM" id="SSF47413">
    <property type="entry name" value="lambda repressor-like DNA-binding domains"/>
    <property type="match status" value="1"/>
</dbReference>
<dbReference type="EMBL" id="JAPJUH010000005">
    <property type="protein sequence ID" value="MCX3266593.1"/>
    <property type="molecule type" value="Genomic_DNA"/>
</dbReference>
<protein>
    <submittedName>
        <fullName evidence="2">Helix-turn-helix transcriptional regulator</fullName>
    </submittedName>
</protein>
<organism evidence="2 3">
    <name type="scientific">Pedobacter agri</name>
    <dbReference type="NCBI Taxonomy" id="454586"/>
    <lineage>
        <taxon>Bacteria</taxon>
        <taxon>Pseudomonadati</taxon>
        <taxon>Bacteroidota</taxon>
        <taxon>Sphingobacteriia</taxon>
        <taxon>Sphingobacteriales</taxon>
        <taxon>Sphingobacteriaceae</taxon>
        <taxon>Pedobacter</taxon>
    </lineage>
</organism>
<evidence type="ECO:0000313" key="2">
    <source>
        <dbReference type="EMBL" id="MCX3266593.1"/>
    </source>
</evidence>
<dbReference type="AlphaFoldDB" id="A0A9X3IBH6"/>